<dbReference type="STRING" id="1531966.A0A0A1T9G2"/>
<keyword evidence="4" id="KW-1133">Transmembrane helix</keyword>
<evidence type="ECO:0000313" key="7">
    <source>
        <dbReference type="EMBL" id="CEJ82932.1"/>
    </source>
</evidence>
<keyword evidence="3" id="KW-0812">Transmembrane</keyword>
<dbReference type="GO" id="GO:0016755">
    <property type="term" value="F:aminoacyltransferase activity"/>
    <property type="evidence" value="ECO:0007669"/>
    <property type="project" value="TreeGrafter"/>
</dbReference>
<dbReference type="InterPro" id="IPR051211">
    <property type="entry name" value="PG_lysyltransferase"/>
</dbReference>
<protein>
    <recommendedName>
        <fullName evidence="6">Phosphatidylglycerol lysyltransferase C-terminal domain-containing protein</fullName>
    </recommendedName>
</protein>
<gene>
    <name evidence="7" type="ORF">VHEMI02971</name>
</gene>
<feature type="domain" description="Phosphatidylglycerol lysyltransferase C-terminal" evidence="6">
    <location>
        <begin position="93"/>
        <end position="387"/>
    </location>
</feature>
<dbReference type="PANTHER" id="PTHR34697">
    <property type="entry name" value="PHOSPHATIDYLGLYCEROL LYSYLTRANSFERASE"/>
    <property type="match status" value="1"/>
</dbReference>
<organism evidence="7 8">
    <name type="scientific">[Torrubiella] hemipterigena</name>
    <dbReference type="NCBI Taxonomy" id="1531966"/>
    <lineage>
        <taxon>Eukaryota</taxon>
        <taxon>Fungi</taxon>
        <taxon>Dikarya</taxon>
        <taxon>Ascomycota</taxon>
        <taxon>Pezizomycotina</taxon>
        <taxon>Sordariomycetes</taxon>
        <taxon>Hypocreomycetidae</taxon>
        <taxon>Hypocreales</taxon>
        <taxon>Clavicipitaceae</taxon>
        <taxon>Clavicipitaceae incertae sedis</taxon>
        <taxon>'Torrubiella' clade</taxon>
    </lineage>
</organism>
<reference evidence="7 8" key="1">
    <citation type="journal article" date="2015" name="Genome Announc.">
        <title>Draft Genome Sequence and Gene Annotation of the Entomopathogenic Fungus Verticillium hemipterigenum.</title>
        <authorList>
            <person name="Horn F."/>
            <person name="Habel A."/>
            <person name="Scharf D.H."/>
            <person name="Dworschak J."/>
            <person name="Brakhage A.A."/>
            <person name="Guthke R."/>
            <person name="Hertweck C."/>
            <person name="Linde J."/>
        </authorList>
    </citation>
    <scope>NUCLEOTIDE SEQUENCE [LARGE SCALE GENOMIC DNA]</scope>
</reference>
<dbReference type="PANTHER" id="PTHR34697:SF2">
    <property type="entry name" value="PHOSPHATIDYLGLYCEROL LYSYLTRANSFERASE"/>
    <property type="match status" value="1"/>
</dbReference>
<dbReference type="InterPro" id="IPR024320">
    <property type="entry name" value="LPG_synthase_C"/>
</dbReference>
<keyword evidence="8" id="KW-1185">Reference proteome</keyword>
<keyword evidence="2" id="KW-1003">Cell membrane</keyword>
<keyword evidence="5" id="KW-0472">Membrane</keyword>
<evidence type="ECO:0000256" key="1">
    <source>
        <dbReference type="ARBA" id="ARBA00004651"/>
    </source>
</evidence>
<comment type="subcellular location">
    <subcellularLocation>
        <location evidence="1">Cell membrane</location>
        <topology evidence="1">Multi-pass membrane protein</topology>
    </subcellularLocation>
</comment>
<evidence type="ECO:0000256" key="5">
    <source>
        <dbReference type="ARBA" id="ARBA00023136"/>
    </source>
</evidence>
<evidence type="ECO:0000256" key="2">
    <source>
        <dbReference type="ARBA" id="ARBA00022475"/>
    </source>
</evidence>
<dbReference type="GO" id="GO:0055091">
    <property type="term" value="P:phospholipid homeostasis"/>
    <property type="evidence" value="ECO:0007669"/>
    <property type="project" value="TreeGrafter"/>
</dbReference>
<dbReference type="OrthoDB" id="5421852at2759"/>
<dbReference type="HOGENOM" id="CLU_032338_0_1_1"/>
<evidence type="ECO:0000256" key="3">
    <source>
        <dbReference type="ARBA" id="ARBA00022692"/>
    </source>
</evidence>
<dbReference type="EMBL" id="CDHN01000001">
    <property type="protein sequence ID" value="CEJ82932.1"/>
    <property type="molecule type" value="Genomic_DNA"/>
</dbReference>
<evidence type="ECO:0000256" key="4">
    <source>
        <dbReference type="ARBA" id="ARBA00022989"/>
    </source>
</evidence>
<dbReference type="GO" id="GO:0005886">
    <property type="term" value="C:plasma membrane"/>
    <property type="evidence" value="ECO:0007669"/>
    <property type="project" value="UniProtKB-SubCell"/>
</dbReference>
<dbReference type="AlphaFoldDB" id="A0A0A1T9G2"/>
<evidence type="ECO:0000259" key="6">
    <source>
        <dbReference type="Pfam" id="PF09924"/>
    </source>
</evidence>
<dbReference type="Pfam" id="PF09924">
    <property type="entry name" value="LPG_synthase_C"/>
    <property type="match status" value="1"/>
</dbReference>
<sequence length="422" mass="46867">MSSYSGSVCSRHSCRLITDIHEAALAGCPSAGGLPRIFFNTRKEVRSKLGDFLAVPTDITRPASSYASSLTSAASSQESALEDDFDASYHNFSKTSHMCILDPKYTVFVSRFGHGSLVYRIHNKVAVVAGDPLCDPAQTNALFDEFRLFNGNKRMKIIHYAASAAFSEYAQTQGCVVMNFARERILNPVTNNLCESKSGKRIASQCRKLLDPKREGIQVGIYAPGLSEHDPTLEEEMQTVYDNWRTKRDSEENASSAQTFITQYDLFARPEITIYLYTWGPDGRINGVAGLRCLGANNGFQLDPCIASEDAPRGITDLLVVVSTQLLKQSGITYLSLGVEPFESLHELSGQTGLWAHLTKKSYRRLMTTVAVDGKRSYYDKFRPDDEQAGNLYIILPKGTFHIREMMALMQIANISLGRLFT</sequence>
<name>A0A0A1T9G2_9HYPO</name>
<proteinExistence type="predicted"/>
<accession>A0A0A1T9G2</accession>
<dbReference type="Proteomes" id="UP000039046">
    <property type="component" value="Unassembled WGS sequence"/>
</dbReference>
<evidence type="ECO:0000313" key="8">
    <source>
        <dbReference type="Proteomes" id="UP000039046"/>
    </source>
</evidence>